<dbReference type="OrthoDB" id="514248at2759"/>
<comment type="caution">
    <text evidence="3">The sequence shown here is derived from an EMBL/GenBank/DDBJ whole genome shotgun (WGS) entry which is preliminary data.</text>
</comment>
<protein>
    <recommendedName>
        <fullName evidence="5">U6 small nuclear RNA (adenine-(43)-N(6))-methyltransferase</fullName>
    </recommendedName>
</protein>
<dbReference type="Proteomes" id="UP000291343">
    <property type="component" value="Unassembled WGS sequence"/>
</dbReference>
<accession>A0A482XHX6</accession>
<gene>
    <name evidence="3" type="ORF">LSTR_LSTR013787</name>
</gene>
<reference evidence="3 4" key="1">
    <citation type="journal article" date="2017" name="Gigascience">
        <title>Genome sequence of the small brown planthopper, Laodelphax striatellus.</title>
        <authorList>
            <person name="Zhu J."/>
            <person name="Jiang F."/>
            <person name="Wang X."/>
            <person name="Yang P."/>
            <person name="Bao Y."/>
            <person name="Zhao W."/>
            <person name="Wang W."/>
            <person name="Lu H."/>
            <person name="Wang Q."/>
            <person name="Cui N."/>
            <person name="Li J."/>
            <person name="Chen X."/>
            <person name="Luo L."/>
            <person name="Yu J."/>
            <person name="Kang L."/>
            <person name="Cui F."/>
        </authorList>
    </citation>
    <scope>NUCLEOTIDE SEQUENCE [LARGE SCALE GENOMIC DNA]</scope>
    <source>
        <strain evidence="3">Lst14</strain>
    </source>
</reference>
<dbReference type="AlphaFoldDB" id="A0A482XHX6"/>
<organism evidence="3 4">
    <name type="scientific">Laodelphax striatellus</name>
    <name type="common">Small brown planthopper</name>
    <name type="synonym">Delphax striatella</name>
    <dbReference type="NCBI Taxonomy" id="195883"/>
    <lineage>
        <taxon>Eukaryota</taxon>
        <taxon>Metazoa</taxon>
        <taxon>Ecdysozoa</taxon>
        <taxon>Arthropoda</taxon>
        <taxon>Hexapoda</taxon>
        <taxon>Insecta</taxon>
        <taxon>Pterygota</taxon>
        <taxon>Neoptera</taxon>
        <taxon>Paraneoptera</taxon>
        <taxon>Hemiptera</taxon>
        <taxon>Auchenorrhyncha</taxon>
        <taxon>Fulgoroidea</taxon>
        <taxon>Delphacidae</taxon>
        <taxon>Criomorphinae</taxon>
        <taxon>Laodelphax</taxon>
    </lineage>
</organism>
<keyword evidence="1" id="KW-0489">Methyltransferase</keyword>
<dbReference type="InterPro" id="IPR010286">
    <property type="entry name" value="METTL16/RlmF"/>
</dbReference>
<dbReference type="SUPFAM" id="SSF53335">
    <property type="entry name" value="S-adenosyl-L-methionine-dependent methyltransferases"/>
    <property type="match status" value="1"/>
</dbReference>
<evidence type="ECO:0000313" key="4">
    <source>
        <dbReference type="Proteomes" id="UP000291343"/>
    </source>
</evidence>
<sequence>MSVNHHMHPRNIYKKPPNFVKLALEYPEFKKFVKQDLSGKISINFKEREAVLALTKALLQNDFGLSLTLPENRLVPTLPLRLNYILWLEDLLQLKYLASKEPVHGIDIGTGAACIYPLLAAKKNSWNMLATEVDGVSIEYANSNVTTNELTDLIKDCDWTDEFIACYETKIPIPMAFHCQATLRILKKGIEVR</sequence>
<evidence type="ECO:0000313" key="3">
    <source>
        <dbReference type="EMBL" id="RZF44921.1"/>
    </source>
</evidence>
<dbReference type="GO" id="GO:0008168">
    <property type="term" value="F:methyltransferase activity"/>
    <property type="evidence" value="ECO:0007669"/>
    <property type="project" value="UniProtKB-KW"/>
</dbReference>
<dbReference type="InParanoid" id="A0A482XHX6"/>
<dbReference type="Pfam" id="PF05971">
    <property type="entry name" value="Methyltransf_10"/>
    <property type="match status" value="1"/>
</dbReference>
<evidence type="ECO:0008006" key="5">
    <source>
        <dbReference type="Google" id="ProtNLM"/>
    </source>
</evidence>
<keyword evidence="4" id="KW-1185">Reference proteome</keyword>
<dbReference type="EMBL" id="QKKF02010129">
    <property type="protein sequence ID" value="RZF44921.1"/>
    <property type="molecule type" value="Genomic_DNA"/>
</dbReference>
<dbReference type="STRING" id="195883.A0A482XHX6"/>
<dbReference type="Gene3D" id="3.40.50.150">
    <property type="entry name" value="Vaccinia Virus protein VP39"/>
    <property type="match status" value="1"/>
</dbReference>
<keyword evidence="2" id="KW-0808">Transferase</keyword>
<evidence type="ECO:0000256" key="1">
    <source>
        <dbReference type="ARBA" id="ARBA00022603"/>
    </source>
</evidence>
<dbReference type="PANTHER" id="PTHR13393:SF0">
    <property type="entry name" value="RNA N6-ADENOSINE-METHYLTRANSFERASE METTL16"/>
    <property type="match status" value="1"/>
</dbReference>
<dbReference type="InterPro" id="IPR029063">
    <property type="entry name" value="SAM-dependent_MTases_sf"/>
</dbReference>
<dbReference type="SMR" id="A0A482XHX6"/>
<name>A0A482XHX6_LAOST</name>
<dbReference type="PANTHER" id="PTHR13393">
    <property type="entry name" value="SAM-DEPENDENT METHYLTRANSFERASE"/>
    <property type="match status" value="1"/>
</dbReference>
<proteinExistence type="predicted"/>
<dbReference type="GO" id="GO:0070475">
    <property type="term" value="P:rRNA base methylation"/>
    <property type="evidence" value="ECO:0007669"/>
    <property type="project" value="TreeGrafter"/>
</dbReference>
<dbReference type="GO" id="GO:0005634">
    <property type="term" value="C:nucleus"/>
    <property type="evidence" value="ECO:0007669"/>
    <property type="project" value="TreeGrafter"/>
</dbReference>
<evidence type="ECO:0000256" key="2">
    <source>
        <dbReference type="ARBA" id="ARBA00022679"/>
    </source>
</evidence>